<evidence type="ECO:0000313" key="6">
    <source>
        <dbReference type="Proteomes" id="UP000095455"/>
    </source>
</evidence>
<keyword evidence="1" id="KW-0472">Membrane</keyword>
<feature type="transmembrane region" description="Helical" evidence="1">
    <location>
        <begin position="122"/>
        <end position="145"/>
    </location>
</feature>
<dbReference type="PROSITE" id="PS51257">
    <property type="entry name" value="PROKAR_LIPOPROTEIN"/>
    <property type="match status" value="1"/>
</dbReference>
<gene>
    <name evidence="3" type="primary">wzy</name>
    <name evidence="5" type="ORF">DW782_12170</name>
    <name evidence="2" type="ORF">ERS852380_00735</name>
    <name evidence="4" type="ORF">GKD70_13485</name>
    <name evidence="3" type="ORF">PN599_06485</name>
</gene>
<organism evidence="5 7">
    <name type="scientific">Parabacteroides distasonis</name>
    <dbReference type="NCBI Taxonomy" id="823"/>
    <lineage>
        <taxon>Bacteria</taxon>
        <taxon>Pseudomonadati</taxon>
        <taxon>Bacteroidota</taxon>
        <taxon>Bacteroidia</taxon>
        <taxon>Bacteroidales</taxon>
        <taxon>Tannerellaceae</taxon>
        <taxon>Parabacteroides</taxon>
    </lineage>
</organism>
<evidence type="ECO:0000313" key="8">
    <source>
        <dbReference type="Proteomes" id="UP000441609"/>
    </source>
</evidence>
<reference evidence="2 6" key="1">
    <citation type="submission" date="2015-09" db="EMBL/GenBank/DDBJ databases">
        <authorList>
            <consortium name="Pathogen Informatics"/>
        </authorList>
    </citation>
    <scope>NUCLEOTIDE SEQUENCE [LARGE SCALE GENOMIC DNA]</scope>
    <source>
        <strain evidence="2 6">2789STDY5608822</strain>
    </source>
</reference>
<dbReference type="AlphaFoldDB" id="A0A173YIS7"/>
<feature type="transmembrane region" description="Helical" evidence="1">
    <location>
        <begin position="89"/>
        <end position="110"/>
    </location>
</feature>
<dbReference type="EMBL" id="CYYK01000002">
    <property type="protein sequence ID" value="CUN63046.1"/>
    <property type="molecule type" value="Genomic_DNA"/>
</dbReference>
<dbReference type="EMBL" id="WKMO01000011">
    <property type="protein sequence ID" value="MSB74282.1"/>
    <property type="molecule type" value="Genomic_DNA"/>
</dbReference>
<reference evidence="3" key="4">
    <citation type="submission" date="2023-01" db="EMBL/GenBank/DDBJ databases">
        <title>Human gut microbiome strain richness.</title>
        <authorList>
            <person name="Chen-Liaw A."/>
        </authorList>
    </citation>
    <scope>NUCLEOTIDE SEQUENCE</scope>
    <source>
        <strain evidence="3">RTP21484st1_E5_RTP21484_190118</strain>
    </source>
</reference>
<dbReference type="RefSeq" id="WP_005855761.1">
    <property type="nucleotide sequence ID" value="NZ_BQOC01000001.1"/>
</dbReference>
<evidence type="ECO:0000313" key="3">
    <source>
        <dbReference type="EMBL" id="MDB9004642.1"/>
    </source>
</evidence>
<sequence>MSDVSRIDTYGAKLVLLPYMLAIIGSCLYTIILGVYNGDFIQRDVLFPLPALLVIAVLTIIPYIGIYGLYKRYRSKETENVPDKFKVAIIRNITWLLLLVHIGLLFTGYGQMGTSIEIDGGFFSYIRSAFFKLMVRPWVIAYLLISNSRKNLAVTVLLFSIHTILAHSLGGFFILLLILLFRQGKKVKSFVKRNFLFVLAILYLVPIVVSSAYNVRAQLRGQGGMSETSNMDIMVGKLCGRISSFSNSAYILQNSSQNVYDLELIPDFFYFYDTLHYWGYRPEFKSTGFYVEEQIKHSKLENSSTMPGVIGVLIMSYVKSPYIFLFNLFLMTFLLIIIFNLTKRIGFPNASGIAYILTIEFATSGDISALSNTIYTLLIIWFTLSISNIIIWK</sequence>
<dbReference type="EMBL" id="JAQMPJ010000003">
    <property type="protein sequence ID" value="MDB9004642.1"/>
    <property type="molecule type" value="Genomic_DNA"/>
</dbReference>
<dbReference type="Proteomes" id="UP000095455">
    <property type="component" value="Unassembled WGS sequence"/>
</dbReference>
<dbReference type="Proteomes" id="UP001210126">
    <property type="component" value="Unassembled WGS sequence"/>
</dbReference>
<evidence type="ECO:0000313" key="2">
    <source>
        <dbReference type="EMBL" id="CUN63046.1"/>
    </source>
</evidence>
<dbReference type="EMBL" id="QSJN01000007">
    <property type="protein sequence ID" value="RHD73893.1"/>
    <property type="molecule type" value="Genomic_DNA"/>
</dbReference>
<evidence type="ECO:0000313" key="5">
    <source>
        <dbReference type="EMBL" id="RHD73893.1"/>
    </source>
</evidence>
<dbReference type="Proteomes" id="UP000441609">
    <property type="component" value="Unassembled WGS sequence"/>
</dbReference>
<reference evidence="5 7" key="2">
    <citation type="submission" date="2018-08" db="EMBL/GenBank/DDBJ databases">
        <title>A genome reference for cultivated species of the human gut microbiota.</title>
        <authorList>
            <person name="Zou Y."/>
            <person name="Xue W."/>
            <person name="Luo G."/>
        </authorList>
    </citation>
    <scope>NUCLEOTIDE SEQUENCE [LARGE SCALE GENOMIC DNA]</scope>
    <source>
        <strain evidence="5 7">AM30-4</strain>
    </source>
</reference>
<name>A0A173YIS7_PARDI</name>
<dbReference type="NCBIfam" id="NF033860">
    <property type="entry name" value="Wzy_O6_O28"/>
    <property type="match status" value="1"/>
</dbReference>
<feature type="transmembrane region" description="Helical" evidence="1">
    <location>
        <begin position="194"/>
        <end position="215"/>
    </location>
</feature>
<evidence type="ECO:0000313" key="7">
    <source>
        <dbReference type="Proteomes" id="UP000284660"/>
    </source>
</evidence>
<dbReference type="OrthoDB" id="1494488at2"/>
<feature type="transmembrane region" description="Helical" evidence="1">
    <location>
        <begin position="47"/>
        <end position="69"/>
    </location>
</feature>
<keyword evidence="1" id="KW-0812">Transmembrane</keyword>
<reference evidence="4 8" key="3">
    <citation type="journal article" date="2019" name="Nat. Med.">
        <title>A library of human gut bacterial isolates paired with longitudinal multiomics data enables mechanistic microbiome research.</title>
        <authorList>
            <person name="Poyet M."/>
            <person name="Groussin M."/>
            <person name="Gibbons S.M."/>
            <person name="Avila-Pacheco J."/>
            <person name="Jiang X."/>
            <person name="Kearney S.M."/>
            <person name="Perrotta A.R."/>
            <person name="Berdy B."/>
            <person name="Zhao S."/>
            <person name="Lieberman T.D."/>
            <person name="Swanson P.K."/>
            <person name="Smith M."/>
            <person name="Roesemann S."/>
            <person name="Alexander J.E."/>
            <person name="Rich S.A."/>
            <person name="Livny J."/>
            <person name="Vlamakis H."/>
            <person name="Clish C."/>
            <person name="Bullock K."/>
            <person name="Deik A."/>
            <person name="Scott J."/>
            <person name="Pierce K.A."/>
            <person name="Xavier R.J."/>
            <person name="Alm E.J."/>
        </authorList>
    </citation>
    <scope>NUCLEOTIDE SEQUENCE [LARGE SCALE GENOMIC DNA]</scope>
    <source>
        <strain evidence="4 8">BIOML-A20</strain>
    </source>
</reference>
<dbReference type="Proteomes" id="UP000284660">
    <property type="component" value="Unassembled WGS sequence"/>
</dbReference>
<evidence type="ECO:0000313" key="4">
    <source>
        <dbReference type="EMBL" id="MSB74282.1"/>
    </source>
</evidence>
<feature type="transmembrane region" description="Helical" evidence="1">
    <location>
        <begin position="322"/>
        <end position="341"/>
    </location>
</feature>
<comment type="caution">
    <text evidence="5">The sequence shown here is derived from an EMBL/GenBank/DDBJ whole genome shotgun (WGS) entry which is preliminary data.</text>
</comment>
<keyword evidence="1" id="KW-1133">Transmembrane helix</keyword>
<feature type="transmembrane region" description="Helical" evidence="1">
    <location>
        <begin position="12"/>
        <end position="35"/>
    </location>
</feature>
<protein>
    <submittedName>
        <fullName evidence="3">Oligosaccharide repeat unit polymerase</fullName>
    </submittedName>
</protein>
<proteinExistence type="predicted"/>
<accession>A0A173YIS7</accession>
<feature type="transmembrane region" description="Helical" evidence="1">
    <location>
        <begin position="374"/>
        <end position="392"/>
    </location>
</feature>
<evidence type="ECO:0000256" key="1">
    <source>
        <dbReference type="SAM" id="Phobius"/>
    </source>
</evidence>
<feature type="transmembrane region" description="Helical" evidence="1">
    <location>
        <begin position="152"/>
        <end position="182"/>
    </location>
</feature>